<evidence type="ECO:0008006" key="8">
    <source>
        <dbReference type="Google" id="ProtNLM"/>
    </source>
</evidence>
<keyword evidence="7" id="KW-1185">Reference proteome</keyword>
<feature type="transmembrane region" description="Helical" evidence="5">
    <location>
        <begin position="259"/>
        <end position="282"/>
    </location>
</feature>
<feature type="transmembrane region" description="Helical" evidence="5">
    <location>
        <begin position="20"/>
        <end position="40"/>
    </location>
</feature>
<evidence type="ECO:0000256" key="1">
    <source>
        <dbReference type="ARBA" id="ARBA00004141"/>
    </source>
</evidence>
<dbReference type="EMBL" id="JACVVK020000056">
    <property type="protein sequence ID" value="KAK7497693.1"/>
    <property type="molecule type" value="Genomic_DNA"/>
</dbReference>
<dbReference type="AlphaFoldDB" id="A0ABD0LE38"/>
<evidence type="ECO:0000256" key="2">
    <source>
        <dbReference type="ARBA" id="ARBA00022692"/>
    </source>
</evidence>
<keyword evidence="2 5" id="KW-0812">Transmembrane</keyword>
<feature type="transmembrane region" description="Helical" evidence="5">
    <location>
        <begin position="288"/>
        <end position="306"/>
    </location>
</feature>
<dbReference type="InterPro" id="IPR036259">
    <property type="entry name" value="MFS_trans_sf"/>
</dbReference>
<feature type="transmembrane region" description="Helical" evidence="5">
    <location>
        <begin position="202"/>
        <end position="222"/>
    </location>
</feature>
<sequence>MKFDEIVSVLGEFGPYQKRIYFLICLPSITVYIQMVINIFTMAVPAHRCAVPGLDNDTYAIQDSHHAAIVNTSISPHDSCHVIIDVVNGTVLKNSTLAEGPFRSAFSPSGVSNSEMVRGSGENVSLMEGHLAENSEAKTQEATCSRYVYDTSVFSKTIVTQMNLVCEQKTKVTHAKMALFAGATFAAVGCVPPSDVFGRKRMLMVSFFFHAVASLAITWSTYYIPLCVFMFLNGMASVGVFAHSFVIGMELVGPSKRVWAGFVIEVCFALGLVLLAPMAYLLRDWQHLQIASAIVPFGYLSYYWLIPESPRWLLSKGRVLEAEAIIRTAAKVNKVTLPARVLDEQSLRVETQEFAVTLGYYGLALNIGSLSGNIFLNVFISSGVLELVSYLLCPVSAGQTGSPMAQLGPHAAGWARCTLTILHGAIRPQV</sequence>
<dbReference type="Proteomes" id="UP001519460">
    <property type="component" value="Unassembled WGS sequence"/>
</dbReference>
<evidence type="ECO:0000313" key="7">
    <source>
        <dbReference type="Proteomes" id="UP001519460"/>
    </source>
</evidence>
<comment type="subcellular location">
    <subcellularLocation>
        <location evidence="1">Membrane</location>
        <topology evidence="1">Multi-pass membrane protein</topology>
    </subcellularLocation>
</comment>
<keyword evidence="4 5" id="KW-0472">Membrane</keyword>
<accession>A0ABD0LE38</accession>
<feature type="transmembrane region" description="Helical" evidence="5">
    <location>
        <begin position="228"/>
        <end position="247"/>
    </location>
</feature>
<gene>
    <name evidence="6" type="ORF">BaRGS_00011088</name>
</gene>
<evidence type="ECO:0000313" key="6">
    <source>
        <dbReference type="EMBL" id="KAK7497693.1"/>
    </source>
</evidence>
<dbReference type="InterPro" id="IPR005828">
    <property type="entry name" value="MFS_sugar_transport-like"/>
</dbReference>
<dbReference type="Gene3D" id="1.20.1250.20">
    <property type="entry name" value="MFS general substrate transporter like domains"/>
    <property type="match status" value="1"/>
</dbReference>
<evidence type="ECO:0000256" key="5">
    <source>
        <dbReference type="SAM" id="Phobius"/>
    </source>
</evidence>
<organism evidence="6 7">
    <name type="scientific">Batillaria attramentaria</name>
    <dbReference type="NCBI Taxonomy" id="370345"/>
    <lineage>
        <taxon>Eukaryota</taxon>
        <taxon>Metazoa</taxon>
        <taxon>Spiralia</taxon>
        <taxon>Lophotrochozoa</taxon>
        <taxon>Mollusca</taxon>
        <taxon>Gastropoda</taxon>
        <taxon>Caenogastropoda</taxon>
        <taxon>Sorbeoconcha</taxon>
        <taxon>Cerithioidea</taxon>
        <taxon>Batillariidae</taxon>
        <taxon>Batillaria</taxon>
    </lineage>
</organism>
<comment type="caution">
    <text evidence="6">The sequence shown here is derived from an EMBL/GenBank/DDBJ whole genome shotgun (WGS) entry which is preliminary data.</text>
</comment>
<dbReference type="SUPFAM" id="SSF103473">
    <property type="entry name" value="MFS general substrate transporter"/>
    <property type="match status" value="1"/>
</dbReference>
<evidence type="ECO:0000256" key="3">
    <source>
        <dbReference type="ARBA" id="ARBA00022989"/>
    </source>
</evidence>
<keyword evidence="3 5" id="KW-1133">Transmembrane helix</keyword>
<dbReference type="GO" id="GO:0016020">
    <property type="term" value="C:membrane"/>
    <property type="evidence" value="ECO:0007669"/>
    <property type="project" value="UniProtKB-SubCell"/>
</dbReference>
<proteinExistence type="predicted"/>
<evidence type="ECO:0000256" key="4">
    <source>
        <dbReference type="ARBA" id="ARBA00023136"/>
    </source>
</evidence>
<name>A0ABD0LE38_9CAEN</name>
<reference evidence="6 7" key="1">
    <citation type="journal article" date="2023" name="Sci. Data">
        <title>Genome assembly of the Korean intertidal mud-creeper Batillaria attramentaria.</title>
        <authorList>
            <person name="Patra A.K."/>
            <person name="Ho P.T."/>
            <person name="Jun S."/>
            <person name="Lee S.J."/>
            <person name="Kim Y."/>
            <person name="Won Y.J."/>
        </authorList>
    </citation>
    <scope>NUCLEOTIDE SEQUENCE [LARGE SCALE GENOMIC DNA]</scope>
    <source>
        <strain evidence="6">Wonlab-2016</strain>
    </source>
</reference>
<dbReference type="PANTHER" id="PTHR24064">
    <property type="entry name" value="SOLUTE CARRIER FAMILY 22 MEMBER"/>
    <property type="match status" value="1"/>
</dbReference>
<dbReference type="Pfam" id="PF00083">
    <property type="entry name" value="Sugar_tr"/>
    <property type="match status" value="1"/>
</dbReference>
<protein>
    <recommendedName>
        <fullName evidence="8">Major facilitator superfamily (MFS) profile domain-containing protein</fullName>
    </recommendedName>
</protein>